<dbReference type="InterPro" id="IPR019533">
    <property type="entry name" value="Peptidase_S26"/>
</dbReference>
<dbReference type="Proteomes" id="UP000027120">
    <property type="component" value="Unassembled WGS sequence"/>
</dbReference>
<dbReference type="PANTHER" id="PTHR43390">
    <property type="entry name" value="SIGNAL PEPTIDASE I"/>
    <property type="match status" value="1"/>
</dbReference>
<evidence type="ECO:0000259" key="2">
    <source>
        <dbReference type="Pfam" id="PF10502"/>
    </source>
</evidence>
<dbReference type="AlphaFoldDB" id="A0A067E052"/>
<dbReference type="Pfam" id="PF10502">
    <property type="entry name" value="Peptidase_S26"/>
    <property type="match status" value="1"/>
</dbReference>
<dbReference type="Gene3D" id="2.10.109.10">
    <property type="entry name" value="Umud Fragment, subunit A"/>
    <property type="match status" value="1"/>
</dbReference>
<evidence type="ECO:0000313" key="4">
    <source>
        <dbReference type="Proteomes" id="UP000027120"/>
    </source>
</evidence>
<comment type="similarity">
    <text evidence="1">Belongs to the peptidase S26 family.</text>
</comment>
<dbReference type="InterPro" id="IPR036286">
    <property type="entry name" value="LexA/Signal_pep-like_sf"/>
</dbReference>
<dbReference type="GO" id="GO:0004252">
    <property type="term" value="F:serine-type endopeptidase activity"/>
    <property type="evidence" value="ECO:0000318"/>
    <property type="project" value="GO_Central"/>
</dbReference>
<dbReference type="STRING" id="2711.A0A067E052"/>
<reference evidence="3 4" key="1">
    <citation type="submission" date="2014-04" db="EMBL/GenBank/DDBJ databases">
        <authorList>
            <consortium name="International Citrus Genome Consortium"/>
            <person name="Gmitter F."/>
            <person name="Chen C."/>
            <person name="Farmerie W."/>
            <person name="Harkins T."/>
            <person name="Desany B."/>
            <person name="Mohiuddin M."/>
            <person name="Kodira C."/>
            <person name="Borodovsky M."/>
            <person name="Lomsadze A."/>
            <person name="Burns P."/>
            <person name="Jenkins J."/>
            <person name="Prochnik S."/>
            <person name="Shu S."/>
            <person name="Chapman J."/>
            <person name="Pitluck S."/>
            <person name="Schmutz J."/>
            <person name="Rokhsar D."/>
        </authorList>
    </citation>
    <scope>NUCLEOTIDE SEQUENCE</scope>
</reference>
<accession>A0A067E052</accession>
<gene>
    <name evidence="3" type="ORF">CISIN_1g043519mg</name>
</gene>
<dbReference type="GO" id="GO:0010027">
    <property type="term" value="P:thylakoid membrane organization"/>
    <property type="evidence" value="ECO:0000318"/>
    <property type="project" value="GO_Central"/>
</dbReference>
<name>A0A067E052_CITSI</name>
<protein>
    <recommendedName>
        <fullName evidence="2">Peptidase S26 domain-containing protein</fullName>
    </recommendedName>
</protein>
<evidence type="ECO:0000256" key="1">
    <source>
        <dbReference type="ARBA" id="ARBA00009370"/>
    </source>
</evidence>
<dbReference type="GO" id="GO:0009535">
    <property type="term" value="C:chloroplast thylakoid membrane"/>
    <property type="evidence" value="ECO:0000318"/>
    <property type="project" value="GO_Central"/>
</dbReference>
<feature type="domain" description="Peptidase S26" evidence="2">
    <location>
        <begin position="16"/>
        <end position="80"/>
    </location>
</feature>
<proteinExistence type="inferred from homology"/>
<dbReference type="InterPro" id="IPR000223">
    <property type="entry name" value="Pept_S26A_signal_pept_1"/>
</dbReference>
<organism evidence="3 4">
    <name type="scientific">Citrus sinensis</name>
    <name type="common">Sweet orange</name>
    <name type="synonym">Citrus aurantium var. sinensis</name>
    <dbReference type="NCBI Taxonomy" id="2711"/>
    <lineage>
        <taxon>Eukaryota</taxon>
        <taxon>Viridiplantae</taxon>
        <taxon>Streptophyta</taxon>
        <taxon>Embryophyta</taxon>
        <taxon>Tracheophyta</taxon>
        <taxon>Spermatophyta</taxon>
        <taxon>Magnoliopsida</taxon>
        <taxon>eudicotyledons</taxon>
        <taxon>Gunneridae</taxon>
        <taxon>Pentapetalae</taxon>
        <taxon>rosids</taxon>
        <taxon>malvids</taxon>
        <taxon>Sapindales</taxon>
        <taxon>Rutaceae</taxon>
        <taxon>Aurantioideae</taxon>
        <taxon>Citrus</taxon>
    </lineage>
</organism>
<evidence type="ECO:0000313" key="3">
    <source>
        <dbReference type="EMBL" id="KDO44241.1"/>
    </source>
</evidence>
<dbReference type="PANTHER" id="PTHR43390:SF1">
    <property type="entry name" value="CHLOROPLAST PROCESSING PEPTIDASE"/>
    <property type="match status" value="1"/>
</dbReference>
<keyword evidence="4" id="KW-1185">Reference proteome</keyword>
<dbReference type="GO" id="GO:0006465">
    <property type="term" value="P:signal peptide processing"/>
    <property type="evidence" value="ECO:0000318"/>
    <property type="project" value="GO_Central"/>
</dbReference>
<sequence>MLRAYVVTSLRRKGSVTYYFREPFANDILIFKSPPLLQEVGYTDDGVYIKGIVAKEGDVVEACEGKLIVNGVVRNKDFILEAPFYNMTPITVLENSNSYDLLVCLDELADHIPSSLDFKYQHHGNPSIAI</sequence>
<dbReference type="SUPFAM" id="SSF51306">
    <property type="entry name" value="LexA/Signal peptidase"/>
    <property type="match status" value="1"/>
</dbReference>
<dbReference type="EMBL" id="KK785317">
    <property type="protein sequence ID" value="KDO44241.1"/>
    <property type="molecule type" value="Genomic_DNA"/>
</dbReference>